<name>A0A1F5HEC3_9BACT</name>
<keyword evidence="1" id="KW-0472">Membrane</keyword>
<dbReference type="AlphaFoldDB" id="A0A1F5HEC3"/>
<keyword evidence="1" id="KW-1133">Transmembrane helix</keyword>
<evidence type="ECO:0000256" key="1">
    <source>
        <dbReference type="SAM" id="Phobius"/>
    </source>
</evidence>
<protein>
    <submittedName>
        <fullName evidence="2">Uncharacterized protein</fullName>
    </submittedName>
</protein>
<evidence type="ECO:0000313" key="3">
    <source>
        <dbReference type="Proteomes" id="UP000176751"/>
    </source>
</evidence>
<dbReference type="EMBL" id="MFCA01000014">
    <property type="protein sequence ID" value="OGE02402.1"/>
    <property type="molecule type" value="Genomic_DNA"/>
</dbReference>
<accession>A0A1F5HEC3</accession>
<feature type="transmembrane region" description="Helical" evidence="1">
    <location>
        <begin position="69"/>
        <end position="90"/>
    </location>
</feature>
<gene>
    <name evidence="2" type="ORF">A2196_03685</name>
</gene>
<sequence length="217" mass="23344">MALIKPKIEIRDEGGNEIKGASVNIKSSTPGSDINPEFEKPLVSFSISNPFKKILYWLDQIRKKQTTTFAFKVSVPLIALPVFIFALVGMGKWSGLTFTRFQSVAPVASASPTVTGSPSPAPRLEVSKAGTLKVAKGSSQTRYLLSLRNGTLVPLEIPESINLSKYTNKQVLVTGLQNKDTGVISVTDIAEVEVFNVTEIPKVTPVLTPPQATDSAS</sequence>
<proteinExistence type="predicted"/>
<keyword evidence="1" id="KW-0812">Transmembrane</keyword>
<comment type="caution">
    <text evidence="2">The sequence shown here is derived from an EMBL/GenBank/DDBJ whole genome shotgun (WGS) entry which is preliminary data.</text>
</comment>
<reference evidence="2 3" key="1">
    <citation type="journal article" date="2016" name="Nat. Commun.">
        <title>Thousands of microbial genomes shed light on interconnected biogeochemical processes in an aquifer system.</title>
        <authorList>
            <person name="Anantharaman K."/>
            <person name="Brown C.T."/>
            <person name="Hug L.A."/>
            <person name="Sharon I."/>
            <person name="Castelle C.J."/>
            <person name="Probst A.J."/>
            <person name="Thomas B.C."/>
            <person name="Singh A."/>
            <person name="Wilkins M.J."/>
            <person name="Karaoz U."/>
            <person name="Brodie E.L."/>
            <person name="Williams K.H."/>
            <person name="Hubbard S.S."/>
            <person name="Banfield J.F."/>
        </authorList>
    </citation>
    <scope>NUCLEOTIDE SEQUENCE [LARGE SCALE GENOMIC DNA]</scope>
</reference>
<organism evidence="2 3">
    <name type="scientific">Candidatus Curtissbacteria bacterium RIFOXYA1_FULL_41_14</name>
    <dbReference type="NCBI Taxonomy" id="1797737"/>
    <lineage>
        <taxon>Bacteria</taxon>
        <taxon>Candidatus Curtissiibacteriota</taxon>
    </lineage>
</organism>
<dbReference type="Proteomes" id="UP000176751">
    <property type="component" value="Unassembled WGS sequence"/>
</dbReference>
<evidence type="ECO:0000313" key="2">
    <source>
        <dbReference type="EMBL" id="OGE02402.1"/>
    </source>
</evidence>